<protein>
    <submittedName>
        <fullName evidence="1">Peroxiredoxin</fullName>
    </submittedName>
    <submittedName>
        <fullName evidence="2">Putative redox protein</fullName>
    </submittedName>
</protein>
<dbReference type="AlphaFoldDB" id="A0A1H7WIB3"/>
<dbReference type="EMBL" id="BJUX01000030">
    <property type="protein sequence ID" value="GEK90027.1"/>
    <property type="molecule type" value="Genomic_DNA"/>
</dbReference>
<dbReference type="EMBL" id="FOBL01000034">
    <property type="protein sequence ID" value="SEM20637.1"/>
    <property type="molecule type" value="Genomic_DNA"/>
</dbReference>
<evidence type="ECO:0000313" key="2">
    <source>
        <dbReference type="EMBL" id="SEM20637.1"/>
    </source>
</evidence>
<gene>
    <name evidence="1" type="ORF">APU01nite_20660</name>
    <name evidence="2" type="ORF">SAMN04488100_13418</name>
</gene>
<proteinExistence type="predicted"/>
<name>A0A1H7WIB3_9LACT</name>
<dbReference type="OrthoDB" id="9804010at2"/>
<dbReference type="PANTHER" id="PTHR34352">
    <property type="entry name" value="PROTEIN YHFA"/>
    <property type="match status" value="1"/>
</dbReference>
<dbReference type="SUPFAM" id="SSF82784">
    <property type="entry name" value="OsmC-like"/>
    <property type="match status" value="1"/>
</dbReference>
<dbReference type="InterPro" id="IPR036102">
    <property type="entry name" value="OsmC/Ohrsf"/>
</dbReference>
<accession>A0A1H7WIB3</accession>
<evidence type="ECO:0000313" key="3">
    <source>
        <dbReference type="Proteomes" id="UP000198548"/>
    </source>
</evidence>
<dbReference type="RefSeq" id="WP_091489419.1">
    <property type="nucleotide sequence ID" value="NZ_BJUX01000030.1"/>
</dbReference>
<evidence type="ECO:0000313" key="1">
    <source>
        <dbReference type="EMBL" id="GEK90027.1"/>
    </source>
</evidence>
<reference evidence="2 3" key="1">
    <citation type="submission" date="2016-10" db="EMBL/GenBank/DDBJ databases">
        <authorList>
            <person name="de Groot N.N."/>
        </authorList>
    </citation>
    <scope>NUCLEOTIDE SEQUENCE [LARGE SCALE GENOMIC DNA]</scope>
    <source>
        <strain evidence="2 3">DSM 19182</strain>
    </source>
</reference>
<sequence length="143" mass="15660">MLVETIWEGKMSLVAGDDKGNTFKMDTSPKVGGDEKGVTPMAALLGAMSGCISMDTLAMLRRSVDNGEILSFRVEADGTQNDEHPKYFTDIAITLYVEGDVPAERVWGAFRKSEEKYCSVRHSLKADVTLNLVLNGKDTPELN</sequence>
<dbReference type="Gene3D" id="3.30.300.20">
    <property type="match status" value="1"/>
</dbReference>
<organism evidence="2 3">
    <name type="scientific">Alkalibacterium putridalgicola</name>
    <dbReference type="NCBI Taxonomy" id="426703"/>
    <lineage>
        <taxon>Bacteria</taxon>
        <taxon>Bacillati</taxon>
        <taxon>Bacillota</taxon>
        <taxon>Bacilli</taxon>
        <taxon>Lactobacillales</taxon>
        <taxon>Carnobacteriaceae</taxon>
        <taxon>Alkalibacterium</taxon>
    </lineage>
</organism>
<dbReference type="Pfam" id="PF02566">
    <property type="entry name" value="OsmC"/>
    <property type="match status" value="1"/>
</dbReference>
<dbReference type="PANTHER" id="PTHR34352:SF1">
    <property type="entry name" value="PROTEIN YHFA"/>
    <property type="match status" value="1"/>
</dbReference>
<dbReference type="InterPro" id="IPR003718">
    <property type="entry name" value="OsmC/Ohr_fam"/>
</dbReference>
<dbReference type="Proteomes" id="UP000321425">
    <property type="component" value="Unassembled WGS sequence"/>
</dbReference>
<dbReference type="InterPro" id="IPR015946">
    <property type="entry name" value="KH_dom-like_a/b"/>
</dbReference>
<evidence type="ECO:0000313" key="4">
    <source>
        <dbReference type="Proteomes" id="UP000321425"/>
    </source>
</evidence>
<keyword evidence="4" id="KW-1185">Reference proteome</keyword>
<dbReference type="Proteomes" id="UP000198548">
    <property type="component" value="Unassembled WGS sequence"/>
</dbReference>
<reference evidence="1 4" key="2">
    <citation type="submission" date="2019-07" db="EMBL/GenBank/DDBJ databases">
        <title>Whole genome shotgun sequence of Alkalibacterium putridalgicola NBRC 103243.</title>
        <authorList>
            <person name="Hosoyama A."/>
            <person name="Uohara A."/>
            <person name="Ohji S."/>
            <person name="Ichikawa N."/>
        </authorList>
    </citation>
    <scope>NUCLEOTIDE SEQUENCE [LARGE SCALE GENOMIC DNA]</scope>
    <source>
        <strain evidence="1 4">NBRC 103243</strain>
    </source>
</reference>